<evidence type="ECO:0008006" key="3">
    <source>
        <dbReference type="Google" id="ProtNLM"/>
    </source>
</evidence>
<dbReference type="NCBIfam" id="NF005679">
    <property type="entry name" value="PRK07475.1"/>
    <property type="match status" value="1"/>
</dbReference>
<dbReference type="EMBL" id="SJPT01000002">
    <property type="protein sequence ID" value="TWU25181.1"/>
    <property type="molecule type" value="Genomic_DNA"/>
</dbReference>
<name>A0A5C6CP67_9BACT</name>
<evidence type="ECO:0000313" key="1">
    <source>
        <dbReference type="EMBL" id="TWU25181.1"/>
    </source>
</evidence>
<comment type="caution">
    <text evidence="1">The sequence shown here is derived from an EMBL/GenBank/DDBJ whole genome shotgun (WGS) entry which is preliminary data.</text>
</comment>
<organism evidence="1 2">
    <name type="scientific">Novipirellula galeiformis</name>
    <dbReference type="NCBI Taxonomy" id="2528004"/>
    <lineage>
        <taxon>Bacteria</taxon>
        <taxon>Pseudomonadati</taxon>
        <taxon>Planctomycetota</taxon>
        <taxon>Planctomycetia</taxon>
        <taxon>Pirellulales</taxon>
        <taxon>Pirellulaceae</taxon>
        <taxon>Novipirellula</taxon>
    </lineage>
</organism>
<keyword evidence="2" id="KW-1185">Reference proteome</keyword>
<reference evidence="1 2" key="1">
    <citation type="submission" date="2019-02" db="EMBL/GenBank/DDBJ databases">
        <title>Deep-cultivation of Planctomycetes and their phenomic and genomic characterization uncovers novel biology.</title>
        <authorList>
            <person name="Wiegand S."/>
            <person name="Jogler M."/>
            <person name="Boedeker C."/>
            <person name="Pinto D."/>
            <person name="Vollmers J."/>
            <person name="Rivas-Marin E."/>
            <person name="Kohn T."/>
            <person name="Peeters S.H."/>
            <person name="Heuer A."/>
            <person name="Rast P."/>
            <person name="Oberbeckmann S."/>
            <person name="Bunk B."/>
            <person name="Jeske O."/>
            <person name="Meyerdierks A."/>
            <person name="Storesund J.E."/>
            <person name="Kallscheuer N."/>
            <person name="Luecker S."/>
            <person name="Lage O.M."/>
            <person name="Pohl T."/>
            <person name="Merkel B.J."/>
            <person name="Hornburger P."/>
            <person name="Mueller R.-W."/>
            <person name="Bruemmer F."/>
            <person name="Labrenz M."/>
            <person name="Spormann A.M."/>
            <person name="Op Den Camp H."/>
            <person name="Overmann J."/>
            <person name="Amann R."/>
            <person name="Jetten M.S.M."/>
            <person name="Mascher T."/>
            <person name="Medema M.H."/>
            <person name="Devos D.P."/>
            <person name="Kaster A.-K."/>
            <person name="Ovreas L."/>
            <person name="Rohde M."/>
            <person name="Galperin M.Y."/>
            <person name="Jogler C."/>
        </authorList>
    </citation>
    <scope>NUCLEOTIDE SEQUENCE [LARGE SCALE GENOMIC DNA]</scope>
    <source>
        <strain evidence="1 2">Pla52o</strain>
    </source>
</reference>
<protein>
    <recommendedName>
        <fullName evidence="3">Aspartate/glutamate racemase family protein</fullName>
    </recommendedName>
</protein>
<dbReference type="GO" id="GO:0047661">
    <property type="term" value="F:amino-acid racemase activity"/>
    <property type="evidence" value="ECO:0007669"/>
    <property type="project" value="InterPro"/>
</dbReference>
<accession>A0A5C6CP67</accession>
<dbReference type="InterPro" id="IPR001920">
    <property type="entry name" value="Asp/Glu_race"/>
</dbReference>
<dbReference type="Gene3D" id="3.40.50.1860">
    <property type="match status" value="2"/>
</dbReference>
<sequence length="274" mass="29689">MMNREFASQQQNSRQADAALGVLCWQEAGCPRGLQQLEMLVGNSTNADSYNCPVLFRRVPGANMQSVVLKPDPRIVQAMIGVAQELIDCGATAITTSCGFNAIFQQELAAALNVPVFTSSLLQIPFIRSILGADKGIAVITASGSSLTSRHFESVGVHSMQGLEVIGLEDNEQWNKIIFSPEEEIDIDLFRRDLVRLACRVAEPGRIGAFLLECTDLPPFANEIRQATGLPVFDFISMSNHAFQATSWSAPVVAMRDGSVSPRATTNDPAACRT</sequence>
<dbReference type="Proteomes" id="UP000316304">
    <property type="component" value="Unassembled WGS sequence"/>
</dbReference>
<dbReference type="AlphaFoldDB" id="A0A5C6CP67"/>
<evidence type="ECO:0000313" key="2">
    <source>
        <dbReference type="Proteomes" id="UP000316304"/>
    </source>
</evidence>
<dbReference type="RefSeq" id="WP_197169058.1">
    <property type="nucleotide sequence ID" value="NZ_SJPT01000002.1"/>
</dbReference>
<gene>
    <name evidence="1" type="ORF">Pla52o_14790</name>
</gene>
<proteinExistence type="predicted"/>